<keyword evidence="4" id="KW-1185">Reference proteome</keyword>
<evidence type="ECO:0000256" key="1">
    <source>
        <dbReference type="SAM" id="MobiDB-lite"/>
    </source>
</evidence>
<dbReference type="PROSITE" id="PS51203">
    <property type="entry name" value="CS"/>
    <property type="match status" value="1"/>
</dbReference>
<dbReference type="Gene3D" id="2.60.40.790">
    <property type="match status" value="1"/>
</dbReference>
<feature type="domain" description="CS" evidence="2">
    <location>
        <begin position="232"/>
        <end position="354"/>
    </location>
</feature>
<gene>
    <name evidence="3" type="ORF">MICPUCDRAFT_43664</name>
</gene>
<dbReference type="EMBL" id="GG663752">
    <property type="protein sequence ID" value="EEH51039.1"/>
    <property type="molecule type" value="Genomic_DNA"/>
</dbReference>
<dbReference type="Pfam" id="PF04969">
    <property type="entry name" value="CS"/>
    <property type="match status" value="1"/>
</dbReference>
<dbReference type="InterPro" id="IPR007052">
    <property type="entry name" value="CS_dom"/>
</dbReference>
<accession>C1NA07</accession>
<reference evidence="3 4" key="1">
    <citation type="journal article" date="2009" name="Science">
        <title>Green evolution and dynamic adaptations revealed by genomes of the marine picoeukaryotes Micromonas.</title>
        <authorList>
            <person name="Worden A.Z."/>
            <person name="Lee J.H."/>
            <person name="Mock T."/>
            <person name="Rouze P."/>
            <person name="Simmons M.P."/>
            <person name="Aerts A.L."/>
            <person name="Allen A.E."/>
            <person name="Cuvelier M.L."/>
            <person name="Derelle E."/>
            <person name="Everett M.V."/>
            <person name="Foulon E."/>
            <person name="Grimwood J."/>
            <person name="Gundlach H."/>
            <person name="Henrissat B."/>
            <person name="Napoli C."/>
            <person name="McDonald S.M."/>
            <person name="Parker M.S."/>
            <person name="Rombauts S."/>
            <person name="Salamov A."/>
            <person name="Von Dassow P."/>
            <person name="Badger J.H."/>
            <person name="Coutinho P.M."/>
            <person name="Demir E."/>
            <person name="Dubchak I."/>
            <person name="Gentemann C."/>
            <person name="Eikrem W."/>
            <person name="Gready J.E."/>
            <person name="John U."/>
            <person name="Lanier W."/>
            <person name="Lindquist E.A."/>
            <person name="Lucas S."/>
            <person name="Mayer K.F."/>
            <person name="Moreau H."/>
            <person name="Not F."/>
            <person name="Otillar R."/>
            <person name="Panaud O."/>
            <person name="Pangilinan J."/>
            <person name="Paulsen I."/>
            <person name="Piegu B."/>
            <person name="Poliakov A."/>
            <person name="Robbens S."/>
            <person name="Schmutz J."/>
            <person name="Toulza E."/>
            <person name="Wyss T."/>
            <person name="Zelensky A."/>
            <person name="Zhou K."/>
            <person name="Armbrust E.V."/>
            <person name="Bhattacharya D."/>
            <person name="Goodenough U.W."/>
            <person name="Van de Peer Y."/>
            <person name="Grigoriev I.V."/>
        </authorList>
    </citation>
    <scope>NUCLEOTIDE SEQUENCE [LARGE SCALE GENOMIC DNA]</scope>
    <source>
        <strain evidence="3 4">CCMP1545</strain>
    </source>
</reference>
<dbReference type="STRING" id="564608.C1NA07"/>
<feature type="region of interest" description="Disordered" evidence="1">
    <location>
        <begin position="1"/>
        <end position="75"/>
    </location>
</feature>
<dbReference type="Proteomes" id="UP000001876">
    <property type="component" value="Unassembled WGS sequence"/>
</dbReference>
<evidence type="ECO:0000313" key="4">
    <source>
        <dbReference type="Proteomes" id="UP000001876"/>
    </source>
</evidence>
<protein>
    <submittedName>
        <fullName evidence="3">Predicted protein</fullName>
    </submittedName>
</protein>
<dbReference type="SUPFAM" id="SSF49764">
    <property type="entry name" value="HSP20-like chaperones"/>
    <property type="match status" value="1"/>
</dbReference>
<feature type="compositionally biased region" description="Basic and acidic residues" evidence="1">
    <location>
        <begin position="46"/>
        <end position="70"/>
    </location>
</feature>
<feature type="compositionally biased region" description="Pro residues" evidence="1">
    <location>
        <begin position="132"/>
        <end position="142"/>
    </location>
</feature>
<dbReference type="RefSeq" id="XP_003064705.1">
    <property type="nucleotide sequence ID" value="XM_003064659.1"/>
</dbReference>
<dbReference type="AlphaFoldDB" id="C1NA07"/>
<organism evidence="4">
    <name type="scientific">Micromonas pusilla (strain CCMP1545)</name>
    <name type="common">Picoplanktonic green alga</name>
    <dbReference type="NCBI Taxonomy" id="564608"/>
    <lineage>
        <taxon>Eukaryota</taxon>
        <taxon>Viridiplantae</taxon>
        <taxon>Chlorophyta</taxon>
        <taxon>Mamiellophyceae</taxon>
        <taxon>Mamiellales</taxon>
        <taxon>Mamiellaceae</taxon>
        <taxon>Micromonas</taxon>
    </lineage>
</organism>
<dbReference type="OrthoDB" id="416217at2759"/>
<name>C1NA07_MICPC</name>
<proteinExistence type="predicted"/>
<dbReference type="eggNOG" id="ENOG502SD7A">
    <property type="taxonomic scope" value="Eukaryota"/>
</dbReference>
<dbReference type="InterPro" id="IPR008978">
    <property type="entry name" value="HSP20-like_chaperone"/>
</dbReference>
<dbReference type="KEGG" id="mpp:MICPUCDRAFT_43664"/>
<evidence type="ECO:0000259" key="2">
    <source>
        <dbReference type="PROSITE" id="PS51203"/>
    </source>
</evidence>
<dbReference type="GeneID" id="9690269"/>
<feature type="region of interest" description="Disordered" evidence="1">
    <location>
        <begin position="127"/>
        <end position="162"/>
    </location>
</feature>
<dbReference type="OMA" id="HEIDPEP"/>
<evidence type="ECO:0000313" key="3">
    <source>
        <dbReference type="EMBL" id="EEH51039.1"/>
    </source>
</evidence>
<sequence>MVDYSKWDALDVGADGDDDDAARRRGAPRVTRLEGPSRVTFGGPNLDRDAIVAEVRAPDPDARPPPDPPRRSSAIDYARFDRVAADVSSSDDEREYFEDDAWALKHGLRAPPSASDASKAVVGPRREYVGAMPPPSEPPPGYFPKTRGIGEPSPPPIGNARTVRLTGTTPATAAANAMAMANAQPANAANAANAAGSSGDDATTAASKAASAFAARKEKFTLNGGEERESESSGGRYVWCQDEREATISAFAPAGAKAKDVVVKCTPTKISVTHMGHTLLDDEFAHPIDPEHRDRDDEINGHLDDYDACDNFEFGDWELCDYEPRGVGDERRCVRVTVRKKNLGMMTHWWRRATKRGDEIPVEALKTRKPGKGEESHRVWEEAQAMFKEKVAARRPPVMIDRETGEVVPPED</sequence>